<keyword evidence="1" id="KW-0472">Membrane</keyword>
<keyword evidence="1" id="KW-0812">Transmembrane</keyword>
<comment type="caution">
    <text evidence="2">The sequence shown here is derived from an EMBL/GenBank/DDBJ whole genome shotgun (WGS) entry which is preliminary data.</text>
</comment>
<accession>A0ABP9PZS7</accession>
<proteinExistence type="predicted"/>
<keyword evidence="3" id="KW-1185">Reference proteome</keyword>
<evidence type="ECO:0008006" key="4">
    <source>
        <dbReference type="Google" id="ProtNLM"/>
    </source>
</evidence>
<dbReference type="EMBL" id="BAABKG010000005">
    <property type="protein sequence ID" value="GAA5154964.1"/>
    <property type="molecule type" value="Genomic_DNA"/>
</dbReference>
<evidence type="ECO:0000256" key="1">
    <source>
        <dbReference type="SAM" id="Phobius"/>
    </source>
</evidence>
<reference evidence="3" key="1">
    <citation type="journal article" date="2019" name="Int. J. Syst. Evol. Microbiol.">
        <title>The Global Catalogue of Microorganisms (GCM) 10K type strain sequencing project: providing services to taxonomists for standard genome sequencing and annotation.</title>
        <authorList>
            <consortium name="The Broad Institute Genomics Platform"/>
            <consortium name="The Broad Institute Genome Sequencing Center for Infectious Disease"/>
            <person name="Wu L."/>
            <person name="Ma J."/>
        </authorList>
    </citation>
    <scope>NUCLEOTIDE SEQUENCE [LARGE SCALE GENOMIC DNA]</scope>
    <source>
        <strain evidence="3">JCM 18459</strain>
    </source>
</reference>
<feature type="transmembrane region" description="Helical" evidence="1">
    <location>
        <begin position="33"/>
        <end position="52"/>
    </location>
</feature>
<keyword evidence="1" id="KW-1133">Transmembrane helix</keyword>
<dbReference type="RefSeq" id="WP_345462794.1">
    <property type="nucleotide sequence ID" value="NZ_BAABKG010000005.1"/>
</dbReference>
<sequence>MTRIHLLLARLYLSALALLHAPRRRDDRGDVPGWVMITLMSSILVGALLVIARPQMSQMLRTALNSIG</sequence>
<protein>
    <recommendedName>
        <fullName evidence="4">DUF4244 domain-containing protein</fullName>
    </recommendedName>
</protein>
<gene>
    <name evidence="2" type="ORF">GCM10023340_39380</name>
</gene>
<organism evidence="2 3">
    <name type="scientific">Nocardioides marinquilinus</name>
    <dbReference type="NCBI Taxonomy" id="1210400"/>
    <lineage>
        <taxon>Bacteria</taxon>
        <taxon>Bacillati</taxon>
        <taxon>Actinomycetota</taxon>
        <taxon>Actinomycetes</taxon>
        <taxon>Propionibacteriales</taxon>
        <taxon>Nocardioidaceae</taxon>
        <taxon>Nocardioides</taxon>
    </lineage>
</organism>
<name>A0ABP9PZS7_9ACTN</name>
<dbReference type="Proteomes" id="UP001500221">
    <property type="component" value="Unassembled WGS sequence"/>
</dbReference>
<evidence type="ECO:0000313" key="3">
    <source>
        <dbReference type="Proteomes" id="UP001500221"/>
    </source>
</evidence>
<evidence type="ECO:0000313" key="2">
    <source>
        <dbReference type="EMBL" id="GAA5154964.1"/>
    </source>
</evidence>